<evidence type="ECO:0000256" key="1">
    <source>
        <dbReference type="SAM" id="Phobius"/>
    </source>
</evidence>
<evidence type="ECO:0000313" key="4">
    <source>
        <dbReference type="Proteomes" id="UP001501442"/>
    </source>
</evidence>
<comment type="caution">
    <text evidence="3">The sequence shown here is derived from an EMBL/GenBank/DDBJ whole genome shotgun (WGS) entry which is preliminary data.</text>
</comment>
<evidence type="ECO:0008006" key="5">
    <source>
        <dbReference type="Google" id="ProtNLM"/>
    </source>
</evidence>
<reference evidence="4" key="1">
    <citation type="journal article" date="2019" name="Int. J. Syst. Evol. Microbiol.">
        <title>The Global Catalogue of Microorganisms (GCM) 10K type strain sequencing project: providing services to taxonomists for standard genome sequencing and annotation.</title>
        <authorList>
            <consortium name="The Broad Institute Genomics Platform"/>
            <consortium name="The Broad Institute Genome Sequencing Center for Infectious Disease"/>
            <person name="Wu L."/>
            <person name="Ma J."/>
        </authorList>
    </citation>
    <scope>NUCLEOTIDE SEQUENCE [LARGE SCALE GENOMIC DNA]</scope>
    <source>
        <strain evidence="4">JCM 17939</strain>
    </source>
</reference>
<keyword evidence="2" id="KW-0732">Signal</keyword>
<protein>
    <recommendedName>
        <fullName evidence="5">CopC domain-containing protein</fullName>
    </recommendedName>
</protein>
<evidence type="ECO:0000256" key="2">
    <source>
        <dbReference type="SAM" id="SignalP"/>
    </source>
</evidence>
<feature type="transmembrane region" description="Helical" evidence="1">
    <location>
        <begin position="167"/>
        <end position="188"/>
    </location>
</feature>
<keyword evidence="1" id="KW-1133">Transmembrane helix</keyword>
<name>A0ABP8U7M2_9ACTN</name>
<feature type="chain" id="PRO_5046848247" description="CopC domain-containing protein" evidence="2">
    <location>
        <begin position="46"/>
        <end position="202"/>
    </location>
</feature>
<dbReference type="EMBL" id="BAABHK010000003">
    <property type="protein sequence ID" value="GAA4624393.1"/>
    <property type="molecule type" value="Genomic_DNA"/>
</dbReference>
<keyword evidence="1" id="KW-0472">Membrane</keyword>
<proteinExistence type="predicted"/>
<accession>A0ABP8U7M2</accession>
<gene>
    <name evidence="3" type="ORF">GCM10023196_024340</name>
</gene>
<feature type="signal peptide" evidence="2">
    <location>
        <begin position="1"/>
        <end position="45"/>
    </location>
</feature>
<evidence type="ECO:0000313" key="3">
    <source>
        <dbReference type="EMBL" id="GAA4624393.1"/>
    </source>
</evidence>
<sequence>MHLRTPLASPARTMRRPVKRRARALLLALCTMGAAILVSAPSAQAYAPVGIVHTEQVQAGPYHLTVGFSKWPLRAMQSLDFTFAPDGGLTGKSGTLGMTGPGMKAGMRMGGPLSRHPRKRDVWGLDVRSLSTAGPWSFTFTIDGPKGQGTGTLDGIAVLDQPGPPLALSWTLCALPVVGLIAFLAVAWRRHRPSRHLAVVGI</sequence>
<keyword evidence="4" id="KW-1185">Reference proteome</keyword>
<organism evidence="3 4">
    <name type="scientific">Actinoallomurus vinaceus</name>
    <dbReference type="NCBI Taxonomy" id="1080074"/>
    <lineage>
        <taxon>Bacteria</taxon>
        <taxon>Bacillati</taxon>
        <taxon>Actinomycetota</taxon>
        <taxon>Actinomycetes</taxon>
        <taxon>Streptosporangiales</taxon>
        <taxon>Thermomonosporaceae</taxon>
        <taxon>Actinoallomurus</taxon>
    </lineage>
</organism>
<keyword evidence="1" id="KW-0812">Transmembrane</keyword>
<dbReference type="Proteomes" id="UP001501442">
    <property type="component" value="Unassembled WGS sequence"/>
</dbReference>